<dbReference type="Proteomes" id="UP001163046">
    <property type="component" value="Unassembled WGS sequence"/>
</dbReference>
<dbReference type="GO" id="GO:0006631">
    <property type="term" value="P:fatty acid metabolic process"/>
    <property type="evidence" value="ECO:0007669"/>
    <property type="project" value="TreeGrafter"/>
</dbReference>
<reference evidence="2" key="1">
    <citation type="submission" date="2023-01" db="EMBL/GenBank/DDBJ databases">
        <title>Genome assembly of the deep-sea coral Lophelia pertusa.</title>
        <authorList>
            <person name="Herrera S."/>
            <person name="Cordes E."/>
        </authorList>
    </citation>
    <scope>NUCLEOTIDE SEQUENCE</scope>
    <source>
        <strain evidence="2">USNM1676648</strain>
        <tissue evidence="2">Polyp</tissue>
    </source>
</reference>
<dbReference type="GO" id="GO:0047617">
    <property type="term" value="F:fatty acyl-CoA hydrolase activity"/>
    <property type="evidence" value="ECO:0007669"/>
    <property type="project" value="TreeGrafter"/>
</dbReference>
<accession>A0A9X0D3J0</accession>
<dbReference type="OrthoDB" id="6347013at2759"/>
<dbReference type="PANTHER" id="PTHR10824">
    <property type="entry name" value="ACYL-COENZYME A THIOESTERASE-RELATED"/>
    <property type="match status" value="1"/>
</dbReference>
<organism evidence="2 3">
    <name type="scientific">Desmophyllum pertusum</name>
    <dbReference type="NCBI Taxonomy" id="174260"/>
    <lineage>
        <taxon>Eukaryota</taxon>
        <taxon>Metazoa</taxon>
        <taxon>Cnidaria</taxon>
        <taxon>Anthozoa</taxon>
        <taxon>Hexacorallia</taxon>
        <taxon>Scleractinia</taxon>
        <taxon>Caryophylliina</taxon>
        <taxon>Caryophylliidae</taxon>
        <taxon>Desmophyllum</taxon>
    </lineage>
</organism>
<dbReference type="PANTHER" id="PTHR10824:SF4">
    <property type="entry name" value="ACYL-COENZYME A THIOESTERASE 1-LIKE"/>
    <property type="match status" value="1"/>
</dbReference>
<proteinExistence type="predicted"/>
<gene>
    <name evidence="2" type="ORF">OS493_027197</name>
</gene>
<dbReference type="AlphaFoldDB" id="A0A9X0D3J0"/>
<sequence length="271" mass="29893">MCILDIPGGVAGAKEFKPALLASRGFVTLALSYMKPDSSGVFPPYFELEYFEEALEWLSKHPKVSPGGVGVHAICFGTWFALLLASFRSDVIKAVVAISPMTFAFLSSFKYRNKVSEMFLVERSKLILTEDGIVLRYALSTVSQDNTTSDSKYSAITPCQNISCPVLLVYGTDDLNVNSDFCAGQVYERMAKNGKGHMCSILRYPGAGHLIEPPYSPHYYSLYDQNMGVQGDPPYSVFGGEIEAHAQAQEDAWPKIIAFLRRNVPQVKCSL</sequence>
<comment type="caution">
    <text evidence="2">The sequence shown here is derived from an EMBL/GenBank/DDBJ whole genome shotgun (WGS) entry which is preliminary data.</text>
</comment>
<protein>
    <recommendedName>
        <fullName evidence="1">BAAT/Acyl-CoA thioester hydrolase C-terminal domain-containing protein</fullName>
    </recommendedName>
</protein>
<dbReference type="SUPFAM" id="SSF53474">
    <property type="entry name" value="alpha/beta-Hydrolases"/>
    <property type="match status" value="1"/>
</dbReference>
<keyword evidence="3" id="KW-1185">Reference proteome</keyword>
<dbReference type="InterPro" id="IPR029058">
    <property type="entry name" value="AB_hydrolase_fold"/>
</dbReference>
<feature type="domain" description="BAAT/Acyl-CoA thioester hydrolase C-terminal" evidence="1">
    <location>
        <begin position="47"/>
        <end position="263"/>
    </location>
</feature>
<evidence type="ECO:0000313" key="3">
    <source>
        <dbReference type="Proteomes" id="UP001163046"/>
    </source>
</evidence>
<dbReference type="Pfam" id="PF08840">
    <property type="entry name" value="BAAT_C"/>
    <property type="match status" value="1"/>
</dbReference>
<dbReference type="EMBL" id="MU825897">
    <property type="protein sequence ID" value="KAJ7383534.1"/>
    <property type="molecule type" value="Genomic_DNA"/>
</dbReference>
<name>A0A9X0D3J0_9CNID</name>
<evidence type="ECO:0000313" key="2">
    <source>
        <dbReference type="EMBL" id="KAJ7383534.1"/>
    </source>
</evidence>
<dbReference type="GO" id="GO:0006637">
    <property type="term" value="P:acyl-CoA metabolic process"/>
    <property type="evidence" value="ECO:0007669"/>
    <property type="project" value="TreeGrafter"/>
</dbReference>
<dbReference type="Gene3D" id="3.40.50.1820">
    <property type="entry name" value="alpha/beta hydrolase"/>
    <property type="match status" value="1"/>
</dbReference>
<dbReference type="InterPro" id="IPR014940">
    <property type="entry name" value="BAAT_C"/>
</dbReference>
<evidence type="ECO:0000259" key="1">
    <source>
        <dbReference type="Pfam" id="PF08840"/>
    </source>
</evidence>